<evidence type="ECO:0000256" key="10">
    <source>
        <dbReference type="ARBA" id="ARBA00047707"/>
    </source>
</evidence>
<comment type="cofactor">
    <cofactor evidence="1">
        <name>FAD</name>
        <dbReference type="ChEBI" id="CHEBI:57692"/>
    </cofactor>
</comment>
<dbReference type="AlphaFoldDB" id="A0AAP0DAG9"/>
<keyword evidence="6" id="KW-0521">NADP</keyword>
<protein>
    <recommendedName>
        <fullName evidence="9">indole-3-pyruvate monooxygenase</fullName>
        <ecNumber evidence="9">1.14.13.168</ecNumber>
    </recommendedName>
</protein>
<comment type="pathway">
    <text evidence="2">Plant hormone metabolism; auxin biosynthesis.</text>
</comment>
<evidence type="ECO:0000256" key="8">
    <source>
        <dbReference type="ARBA" id="ARBA00023070"/>
    </source>
</evidence>
<keyword evidence="4" id="KW-0285">Flavoprotein</keyword>
<dbReference type="InterPro" id="IPR036188">
    <property type="entry name" value="FAD/NAD-bd_sf"/>
</dbReference>
<dbReference type="Gene3D" id="3.50.50.60">
    <property type="entry name" value="FAD/NAD(P)-binding domain"/>
    <property type="match status" value="1"/>
</dbReference>
<comment type="catalytic activity">
    <reaction evidence="10">
        <text>indole-3-pyruvate + NADPH + O2 + H(+) = (indol-3-yl)acetate + CO2 + NADP(+) + H2O</text>
        <dbReference type="Rhea" id="RHEA:34331"/>
        <dbReference type="ChEBI" id="CHEBI:15377"/>
        <dbReference type="ChEBI" id="CHEBI:15378"/>
        <dbReference type="ChEBI" id="CHEBI:15379"/>
        <dbReference type="ChEBI" id="CHEBI:16526"/>
        <dbReference type="ChEBI" id="CHEBI:17640"/>
        <dbReference type="ChEBI" id="CHEBI:30854"/>
        <dbReference type="ChEBI" id="CHEBI:57783"/>
        <dbReference type="ChEBI" id="CHEBI:58349"/>
        <dbReference type="EC" id="1.14.13.168"/>
    </reaction>
</comment>
<evidence type="ECO:0000313" key="12">
    <source>
        <dbReference type="Proteomes" id="UP001408789"/>
    </source>
</evidence>
<evidence type="ECO:0000256" key="7">
    <source>
        <dbReference type="ARBA" id="ARBA00023002"/>
    </source>
</evidence>
<dbReference type="GO" id="GO:0050660">
    <property type="term" value="F:flavin adenine dinucleotide binding"/>
    <property type="evidence" value="ECO:0007669"/>
    <property type="project" value="TreeGrafter"/>
</dbReference>
<evidence type="ECO:0000256" key="6">
    <source>
        <dbReference type="ARBA" id="ARBA00022857"/>
    </source>
</evidence>
<evidence type="ECO:0000256" key="1">
    <source>
        <dbReference type="ARBA" id="ARBA00001974"/>
    </source>
</evidence>
<organism evidence="11 12">
    <name type="scientific">Deinandra increscens subsp. villosa</name>
    <dbReference type="NCBI Taxonomy" id="3103831"/>
    <lineage>
        <taxon>Eukaryota</taxon>
        <taxon>Viridiplantae</taxon>
        <taxon>Streptophyta</taxon>
        <taxon>Embryophyta</taxon>
        <taxon>Tracheophyta</taxon>
        <taxon>Spermatophyta</taxon>
        <taxon>Magnoliopsida</taxon>
        <taxon>eudicotyledons</taxon>
        <taxon>Gunneridae</taxon>
        <taxon>Pentapetalae</taxon>
        <taxon>asterids</taxon>
        <taxon>campanulids</taxon>
        <taxon>Asterales</taxon>
        <taxon>Asteraceae</taxon>
        <taxon>Asteroideae</taxon>
        <taxon>Heliantheae alliance</taxon>
        <taxon>Madieae</taxon>
        <taxon>Madiinae</taxon>
        <taxon>Deinandra</taxon>
    </lineage>
</organism>
<name>A0AAP0DAG9_9ASTR</name>
<dbReference type="PANTHER" id="PTHR43539:SF42">
    <property type="entry name" value="OS01G0273800 PROTEIN"/>
    <property type="match status" value="1"/>
</dbReference>
<keyword evidence="7" id="KW-0560">Oxidoreductase</keyword>
<evidence type="ECO:0000256" key="5">
    <source>
        <dbReference type="ARBA" id="ARBA00022827"/>
    </source>
</evidence>
<keyword evidence="5" id="KW-0274">FAD</keyword>
<dbReference type="InterPro" id="IPR050982">
    <property type="entry name" value="Auxin_biosynth/cation_transpt"/>
</dbReference>
<evidence type="ECO:0000256" key="9">
    <source>
        <dbReference type="ARBA" id="ARBA00039148"/>
    </source>
</evidence>
<sequence>MVVAIGYVRGEVVARDEGKGIPATLCDVVLRAETATAGEAVAKVHIVSRWSMNLALMLLKIIPMHLVDTLLVLVNKVTYGDLSRYGLQTPKDGPLLGRVKNGKYSIVDVGTLEKIKSGEIQVLPALKSIKGGGGEVVFGNGKCYQFDVILFATGFKRSTHLWLQGGDSLLNQDGMPNSEYPNHWKGENGLYCAGLSRSGLYGAAKDAQNIAQHIFKLI</sequence>
<dbReference type="GO" id="GO:0009851">
    <property type="term" value="P:auxin biosynthetic process"/>
    <property type="evidence" value="ECO:0007669"/>
    <property type="project" value="UniProtKB-KW"/>
</dbReference>
<keyword evidence="8" id="KW-0073">Auxin biosynthesis</keyword>
<comment type="caution">
    <text evidence="11">The sequence shown here is derived from an EMBL/GenBank/DDBJ whole genome shotgun (WGS) entry which is preliminary data.</text>
</comment>
<dbReference type="SUPFAM" id="SSF51905">
    <property type="entry name" value="FAD/NAD(P)-binding domain"/>
    <property type="match status" value="1"/>
</dbReference>
<evidence type="ECO:0000256" key="2">
    <source>
        <dbReference type="ARBA" id="ARBA00004814"/>
    </source>
</evidence>
<evidence type="ECO:0000313" key="11">
    <source>
        <dbReference type="EMBL" id="KAK9067659.1"/>
    </source>
</evidence>
<keyword evidence="12" id="KW-1185">Reference proteome</keyword>
<gene>
    <name evidence="11" type="ORF">SSX86_011770</name>
</gene>
<evidence type="ECO:0000256" key="3">
    <source>
        <dbReference type="ARBA" id="ARBA00009183"/>
    </source>
</evidence>
<comment type="similarity">
    <text evidence="3">Belongs to the FMO family.</text>
</comment>
<dbReference type="EMBL" id="JBCNJP010000014">
    <property type="protein sequence ID" value="KAK9067659.1"/>
    <property type="molecule type" value="Genomic_DNA"/>
</dbReference>
<dbReference type="PANTHER" id="PTHR43539">
    <property type="entry name" value="FLAVIN-BINDING MONOOXYGENASE-LIKE PROTEIN (AFU_ORTHOLOGUE AFUA_4G09220)"/>
    <property type="match status" value="1"/>
</dbReference>
<proteinExistence type="inferred from homology"/>
<dbReference type="GO" id="GO:0103075">
    <property type="term" value="F:indole-3-pyruvate monooxygenase activity"/>
    <property type="evidence" value="ECO:0007669"/>
    <property type="project" value="UniProtKB-EC"/>
</dbReference>
<evidence type="ECO:0000256" key="4">
    <source>
        <dbReference type="ARBA" id="ARBA00022630"/>
    </source>
</evidence>
<reference evidence="11 12" key="1">
    <citation type="submission" date="2024-04" db="EMBL/GenBank/DDBJ databases">
        <title>The reference genome of an endangered Asteraceae, Deinandra increscens subsp. villosa, native to the Central Coast of California.</title>
        <authorList>
            <person name="Guilliams M."/>
            <person name="Hasenstab-Lehman K."/>
            <person name="Meyer R."/>
            <person name="Mcevoy S."/>
        </authorList>
    </citation>
    <scope>NUCLEOTIDE SEQUENCE [LARGE SCALE GENOMIC DNA]</scope>
    <source>
        <tissue evidence="11">Leaf</tissue>
    </source>
</reference>
<accession>A0AAP0DAG9</accession>
<dbReference type="EC" id="1.14.13.168" evidence="9"/>
<dbReference type="Proteomes" id="UP001408789">
    <property type="component" value="Unassembled WGS sequence"/>
</dbReference>